<dbReference type="Proteomes" id="UP000787672">
    <property type="component" value="Unassembled WGS sequence"/>
</dbReference>
<sequence>MTKLTLLELVDALGIKMVPEMSESEFHDAAQGQMDADDLFRELLRGEGLVACQEKILRWAHDLYGVPREREQ</sequence>
<dbReference type="RefSeq" id="WP_216632901.1">
    <property type="nucleotide sequence ID" value="NZ_JAHLQN010000001.1"/>
</dbReference>
<proteinExistence type="predicted"/>
<name>A0ABS6FDZ5_9FIRM</name>
<gene>
    <name evidence="1" type="ORF">KQI82_11570</name>
</gene>
<evidence type="ECO:0000313" key="1">
    <source>
        <dbReference type="EMBL" id="MBU5627549.1"/>
    </source>
</evidence>
<comment type="caution">
    <text evidence="1">The sequence shown here is derived from an EMBL/GenBank/DDBJ whole genome shotgun (WGS) entry which is preliminary data.</text>
</comment>
<protein>
    <submittedName>
        <fullName evidence="1">Uncharacterized protein</fullName>
    </submittedName>
</protein>
<evidence type="ECO:0000313" key="2">
    <source>
        <dbReference type="Proteomes" id="UP000787672"/>
    </source>
</evidence>
<reference evidence="1 2" key="1">
    <citation type="submission" date="2021-06" db="EMBL/GenBank/DDBJ databases">
        <authorList>
            <person name="Sun Q."/>
            <person name="Li D."/>
        </authorList>
    </citation>
    <scope>NUCLEOTIDE SEQUENCE [LARGE SCALE GENOMIC DNA]</scope>
    <source>
        <strain evidence="1 2">MSJ-2</strain>
    </source>
</reference>
<dbReference type="EMBL" id="JAHLQN010000001">
    <property type="protein sequence ID" value="MBU5627549.1"/>
    <property type="molecule type" value="Genomic_DNA"/>
</dbReference>
<organism evidence="1 2">
    <name type="scientific">Dysosmobacter acutus</name>
    <dbReference type="NCBI Taxonomy" id="2841504"/>
    <lineage>
        <taxon>Bacteria</taxon>
        <taxon>Bacillati</taxon>
        <taxon>Bacillota</taxon>
        <taxon>Clostridia</taxon>
        <taxon>Eubacteriales</taxon>
        <taxon>Oscillospiraceae</taxon>
        <taxon>Dysosmobacter</taxon>
    </lineage>
</organism>
<keyword evidence="2" id="KW-1185">Reference proteome</keyword>
<accession>A0ABS6FDZ5</accession>